<dbReference type="RefSeq" id="WP_116066722.1">
    <property type="nucleotide sequence ID" value="NZ_BONB01000018.1"/>
</dbReference>
<name>A0A3D9ZC38_9ACTN</name>
<dbReference type="AlphaFoldDB" id="A0A3D9ZC38"/>
<dbReference type="EMBL" id="QUMQ01000001">
    <property type="protein sequence ID" value="REF94968.1"/>
    <property type="molecule type" value="Genomic_DNA"/>
</dbReference>
<evidence type="ECO:0000313" key="2">
    <source>
        <dbReference type="Proteomes" id="UP000256913"/>
    </source>
</evidence>
<keyword evidence="2" id="KW-1185">Reference proteome</keyword>
<dbReference type="SUPFAM" id="SSF103247">
    <property type="entry name" value="TT1751-like"/>
    <property type="match status" value="1"/>
</dbReference>
<comment type="caution">
    <text evidence="1">The sequence shown here is derived from an EMBL/GenBank/DDBJ whole genome shotgun (WGS) entry which is preliminary data.</text>
</comment>
<accession>A0A3D9ZC38</accession>
<evidence type="ECO:0000313" key="1">
    <source>
        <dbReference type="EMBL" id="REF94968.1"/>
    </source>
</evidence>
<dbReference type="InterPro" id="IPR035923">
    <property type="entry name" value="TT1751-like_sf"/>
</dbReference>
<dbReference type="Proteomes" id="UP000256913">
    <property type="component" value="Unassembled WGS sequence"/>
</dbReference>
<organism evidence="1 2">
    <name type="scientific">Asanoa ferruginea</name>
    <dbReference type="NCBI Taxonomy" id="53367"/>
    <lineage>
        <taxon>Bacteria</taxon>
        <taxon>Bacillati</taxon>
        <taxon>Actinomycetota</taxon>
        <taxon>Actinomycetes</taxon>
        <taxon>Micromonosporales</taxon>
        <taxon>Micromonosporaceae</taxon>
        <taxon>Asanoa</taxon>
    </lineage>
</organism>
<dbReference type="OrthoDB" id="3358967at2"/>
<reference evidence="1 2" key="1">
    <citation type="submission" date="2018-08" db="EMBL/GenBank/DDBJ databases">
        <title>Sequencing the genomes of 1000 actinobacteria strains.</title>
        <authorList>
            <person name="Klenk H.-P."/>
        </authorList>
    </citation>
    <scope>NUCLEOTIDE SEQUENCE [LARGE SCALE GENOMIC DNA]</scope>
    <source>
        <strain evidence="1 2">DSM 44099</strain>
    </source>
</reference>
<gene>
    <name evidence="1" type="ORF">DFJ67_0915</name>
</gene>
<protein>
    <recommendedName>
        <fullName evidence="3">DUF302 domain-containing protein</fullName>
    </recommendedName>
</protein>
<evidence type="ECO:0008006" key="3">
    <source>
        <dbReference type="Google" id="ProtNLM"/>
    </source>
</evidence>
<proteinExistence type="predicted"/>
<sequence length="176" mass="18985">MAATDIDVTDYTAQRFVIPADAPFADLRQRYEEAVPPADLSAFVDLANRGGKWEDVLTLTDTEAPYGFLNYGAVVAQPVMGVAGDAAPCVTYLMGNHTIAQRMFHHNPLALAYAPLRTAIAADSDDGPARFSIEQPSKAFASFDNDRIAAVGVELDRKVATLLDHLRLPVPPELTA</sequence>
<dbReference type="Gene3D" id="3.30.310.70">
    <property type="entry name" value="TT1751-like domain"/>
    <property type="match status" value="1"/>
</dbReference>